<feature type="transmembrane region" description="Helical" evidence="2">
    <location>
        <begin position="289"/>
        <end position="310"/>
    </location>
</feature>
<dbReference type="Proteomes" id="UP001318040">
    <property type="component" value="Chromosome 20"/>
</dbReference>
<reference evidence="5 6" key="1">
    <citation type="submission" date="2025-04" db="UniProtKB">
        <authorList>
            <consortium name="RefSeq"/>
        </authorList>
    </citation>
    <scope>IDENTIFICATION</scope>
    <source>
        <tissue evidence="5 6">Sperm</tissue>
    </source>
</reference>
<keyword evidence="2" id="KW-0472">Membrane</keyword>
<dbReference type="GO" id="GO:0005783">
    <property type="term" value="C:endoplasmic reticulum"/>
    <property type="evidence" value="ECO:0007669"/>
    <property type="project" value="TreeGrafter"/>
</dbReference>
<dbReference type="CTD" id="169200"/>
<evidence type="ECO:0000259" key="3">
    <source>
        <dbReference type="Pfam" id="PF09335"/>
    </source>
</evidence>
<accession>A0AAJ7T946</accession>
<sequence length="361" mass="38718">MLVSERAASALSWALRSFLRLPLLSHAVERLTAGPSEPQHHHQQHHQEEVGGDGVMMLAPSPQGDKDCAGTAQEDGTQVVLVPEQEKRDTRGSSALLGYVRPCALGCAASLLCLGGLLAVRVYVMRDLLEWLQEVDMAAGTLLFVLGFVLVSFPWGWGYIVLNVAAGYLYGFLLGLALVAAGVLIGTFVAHVGCRRWLEGYAAARLRSSGTMSAVIRVLEGGGGLRVIALARLTPIPFGLQNAVFAVSRVPTPSYLIASSLGLLPTQILNSYLGTTLRTMEDVMSQQTLGGYVIFLLQLLISVGLMLYVVRRARRELNEAIAACQSDQSEDSRPLDCTSGNGGGSYGTQRLGLSYTDQQNV</sequence>
<dbReference type="Pfam" id="PF09335">
    <property type="entry name" value="VTT_dom"/>
    <property type="match status" value="1"/>
</dbReference>
<evidence type="ECO:0000256" key="1">
    <source>
        <dbReference type="SAM" id="MobiDB-lite"/>
    </source>
</evidence>
<evidence type="ECO:0000313" key="4">
    <source>
        <dbReference type="Proteomes" id="UP001318040"/>
    </source>
</evidence>
<keyword evidence="2" id="KW-1133">Transmembrane helix</keyword>
<dbReference type="AlphaFoldDB" id="A0AAJ7T946"/>
<feature type="transmembrane region" description="Helical" evidence="2">
    <location>
        <begin position="99"/>
        <end position="120"/>
    </location>
</feature>
<dbReference type="GO" id="GO:0051480">
    <property type="term" value="P:regulation of cytosolic calcium ion concentration"/>
    <property type="evidence" value="ECO:0007669"/>
    <property type="project" value="TreeGrafter"/>
</dbReference>
<dbReference type="GO" id="GO:0045780">
    <property type="term" value="P:positive regulation of bone resorption"/>
    <property type="evidence" value="ECO:0007669"/>
    <property type="project" value="TreeGrafter"/>
</dbReference>
<evidence type="ECO:0000313" key="6">
    <source>
        <dbReference type="RefSeq" id="XP_032813521.1"/>
    </source>
</evidence>
<evidence type="ECO:0000256" key="2">
    <source>
        <dbReference type="SAM" id="Phobius"/>
    </source>
</evidence>
<gene>
    <name evidence="5 6" type="primary">TMEM64</name>
</gene>
<evidence type="ECO:0000313" key="5">
    <source>
        <dbReference type="RefSeq" id="XP_032813520.1"/>
    </source>
</evidence>
<proteinExistence type="predicted"/>
<keyword evidence="2 5" id="KW-0812">Transmembrane</keyword>
<dbReference type="InterPro" id="IPR032816">
    <property type="entry name" value="VTT_dom"/>
</dbReference>
<organism evidence="4 5">
    <name type="scientific">Petromyzon marinus</name>
    <name type="common">Sea lamprey</name>
    <dbReference type="NCBI Taxonomy" id="7757"/>
    <lineage>
        <taxon>Eukaryota</taxon>
        <taxon>Metazoa</taxon>
        <taxon>Chordata</taxon>
        <taxon>Craniata</taxon>
        <taxon>Vertebrata</taxon>
        <taxon>Cyclostomata</taxon>
        <taxon>Hyperoartia</taxon>
        <taxon>Petromyzontiformes</taxon>
        <taxon>Petromyzontidae</taxon>
        <taxon>Petromyzon</taxon>
    </lineage>
</organism>
<name>A0AAJ7T946_PETMA</name>
<protein>
    <submittedName>
        <fullName evidence="5 6">Transmembrane protein 64</fullName>
    </submittedName>
</protein>
<dbReference type="GO" id="GO:0045672">
    <property type="term" value="P:positive regulation of osteoclast differentiation"/>
    <property type="evidence" value="ECO:0007669"/>
    <property type="project" value="TreeGrafter"/>
</dbReference>
<dbReference type="InterPro" id="IPR053069">
    <property type="entry name" value="TVP38/TMEM64"/>
</dbReference>
<dbReference type="PANTHER" id="PTHR46593">
    <property type="entry name" value="TRANSMEMBRANE PROTEIN 64"/>
    <property type="match status" value="1"/>
</dbReference>
<feature type="transmembrane region" description="Helical" evidence="2">
    <location>
        <begin position="141"/>
        <end position="162"/>
    </location>
</feature>
<dbReference type="RefSeq" id="XP_032813520.1">
    <property type="nucleotide sequence ID" value="XM_032957629.1"/>
</dbReference>
<dbReference type="KEGG" id="pmrn:116944152"/>
<feature type="transmembrane region" description="Helical" evidence="2">
    <location>
        <begin position="168"/>
        <end position="193"/>
    </location>
</feature>
<feature type="domain" description="VTT" evidence="3">
    <location>
        <begin position="161"/>
        <end position="275"/>
    </location>
</feature>
<dbReference type="PANTHER" id="PTHR46593:SF1">
    <property type="entry name" value="TRANSMEMBRANE PROTEIN 64"/>
    <property type="match status" value="1"/>
</dbReference>
<dbReference type="RefSeq" id="XP_032813521.1">
    <property type="nucleotide sequence ID" value="XM_032957630.1"/>
</dbReference>
<keyword evidence="4" id="KW-1185">Reference proteome</keyword>
<feature type="region of interest" description="Disordered" evidence="1">
    <location>
        <begin position="329"/>
        <end position="361"/>
    </location>
</feature>